<dbReference type="InterPro" id="IPR029062">
    <property type="entry name" value="Class_I_gatase-like"/>
</dbReference>
<evidence type="ECO:0000256" key="7">
    <source>
        <dbReference type="ARBA" id="ARBA00023239"/>
    </source>
</evidence>
<dbReference type="OrthoDB" id="9807137at2"/>
<dbReference type="GO" id="GO:0000107">
    <property type="term" value="F:imidazoleglycerol-phosphate synthase activity"/>
    <property type="evidence" value="ECO:0007669"/>
    <property type="project" value="UniProtKB-UniRule"/>
</dbReference>
<dbReference type="SUPFAM" id="SSF52317">
    <property type="entry name" value="Class I glutamine amidotransferase-like"/>
    <property type="match status" value="1"/>
</dbReference>
<evidence type="ECO:0000256" key="1">
    <source>
        <dbReference type="ARBA" id="ARBA00005091"/>
    </source>
</evidence>
<dbReference type="GO" id="GO:0005737">
    <property type="term" value="C:cytoplasm"/>
    <property type="evidence" value="ECO:0007669"/>
    <property type="project" value="UniProtKB-SubCell"/>
</dbReference>
<dbReference type="InterPro" id="IPR010139">
    <property type="entry name" value="Imidazole-glycPsynth_HisH"/>
</dbReference>
<keyword evidence="13" id="KW-0328">Glycosyltransferase</keyword>
<evidence type="ECO:0000256" key="2">
    <source>
        <dbReference type="ARBA" id="ARBA00011152"/>
    </source>
</evidence>
<evidence type="ECO:0000256" key="5">
    <source>
        <dbReference type="ARBA" id="ARBA00022962"/>
    </source>
</evidence>
<evidence type="ECO:0000256" key="3">
    <source>
        <dbReference type="ARBA" id="ARBA00022605"/>
    </source>
</evidence>
<keyword evidence="5 10" id="KW-0315">Glutamine amidotransferase</keyword>
<dbReference type="NCBIfam" id="TIGR01855">
    <property type="entry name" value="IMP_synth_hisH"/>
    <property type="match status" value="1"/>
</dbReference>
<dbReference type="EC" id="4.3.2.10" evidence="10"/>
<comment type="subcellular location">
    <subcellularLocation>
        <location evidence="10">Cytoplasm</location>
    </subcellularLocation>
</comment>
<comment type="function">
    <text evidence="10">IGPS catalyzes the conversion of PRFAR and glutamine to IGP, AICAR and glutamate. The HisH subunit catalyzes the hydrolysis of glutamine to glutamate and ammonia as part of the synthesis of IGP and AICAR. The resulting ammonia molecule is channeled to the active site of HisF.</text>
</comment>
<gene>
    <name evidence="10" type="primary">hisH</name>
    <name evidence="13" type="ORF">HME7025_02497</name>
</gene>
<comment type="subunit">
    <text evidence="2 10">Heterodimer of HisH and HisF.</text>
</comment>
<evidence type="ECO:0000256" key="11">
    <source>
        <dbReference type="PIRSR" id="PIRSR000495-1"/>
    </source>
</evidence>
<name>A0A2S2E003_9BACT</name>
<comment type="catalytic activity">
    <reaction evidence="8 10">
        <text>5-[(5-phospho-1-deoxy-D-ribulos-1-ylimino)methylamino]-1-(5-phospho-beta-D-ribosyl)imidazole-4-carboxamide + L-glutamine = D-erythro-1-(imidazol-4-yl)glycerol 3-phosphate + 5-amino-1-(5-phospho-beta-D-ribosyl)imidazole-4-carboxamide + L-glutamate + H(+)</text>
        <dbReference type="Rhea" id="RHEA:24793"/>
        <dbReference type="ChEBI" id="CHEBI:15378"/>
        <dbReference type="ChEBI" id="CHEBI:29985"/>
        <dbReference type="ChEBI" id="CHEBI:58278"/>
        <dbReference type="ChEBI" id="CHEBI:58359"/>
        <dbReference type="ChEBI" id="CHEBI:58475"/>
        <dbReference type="ChEBI" id="CHEBI:58525"/>
        <dbReference type="EC" id="4.3.2.10"/>
    </reaction>
</comment>
<dbReference type="PROSITE" id="PS51273">
    <property type="entry name" value="GATASE_TYPE_1"/>
    <property type="match status" value="1"/>
</dbReference>
<dbReference type="HAMAP" id="MF_00278">
    <property type="entry name" value="HisH"/>
    <property type="match status" value="1"/>
</dbReference>
<evidence type="ECO:0000313" key="13">
    <source>
        <dbReference type="EMBL" id="AWL10337.1"/>
    </source>
</evidence>
<comment type="catalytic activity">
    <reaction evidence="9 10">
        <text>L-glutamine + H2O = L-glutamate + NH4(+)</text>
        <dbReference type="Rhea" id="RHEA:15889"/>
        <dbReference type="ChEBI" id="CHEBI:15377"/>
        <dbReference type="ChEBI" id="CHEBI:28938"/>
        <dbReference type="ChEBI" id="CHEBI:29985"/>
        <dbReference type="ChEBI" id="CHEBI:58359"/>
        <dbReference type="EC" id="3.5.1.2"/>
    </reaction>
</comment>
<evidence type="ECO:0000256" key="9">
    <source>
        <dbReference type="ARBA" id="ARBA00049534"/>
    </source>
</evidence>
<keyword evidence="10" id="KW-0963">Cytoplasm</keyword>
<evidence type="ECO:0000259" key="12">
    <source>
        <dbReference type="Pfam" id="PF00117"/>
    </source>
</evidence>
<proteinExistence type="inferred from homology"/>
<dbReference type="InterPro" id="IPR017926">
    <property type="entry name" value="GATASE"/>
</dbReference>
<accession>A0A2S2E003</accession>
<dbReference type="GO" id="GO:0004359">
    <property type="term" value="F:glutaminase activity"/>
    <property type="evidence" value="ECO:0007669"/>
    <property type="project" value="UniProtKB-EC"/>
</dbReference>
<keyword evidence="7 10" id="KW-0456">Lyase</keyword>
<evidence type="ECO:0000256" key="6">
    <source>
        <dbReference type="ARBA" id="ARBA00023102"/>
    </source>
</evidence>
<keyword evidence="6 10" id="KW-0368">Histidine biosynthesis</keyword>
<protein>
    <recommendedName>
        <fullName evidence="10">Imidazole glycerol phosphate synthase subunit HisH</fullName>
        <ecNumber evidence="10">4.3.2.10</ecNumber>
    </recommendedName>
    <alternativeName>
        <fullName evidence="10">IGP synthase glutaminase subunit</fullName>
        <ecNumber evidence="10">3.5.1.2</ecNumber>
    </alternativeName>
    <alternativeName>
        <fullName evidence="10">IGP synthase subunit HisH</fullName>
    </alternativeName>
    <alternativeName>
        <fullName evidence="10">ImGP synthase subunit HisH</fullName>
        <shortName evidence="10">IGPS subunit HisH</shortName>
    </alternativeName>
</protein>
<feature type="active site" evidence="10 11">
    <location>
        <position position="186"/>
    </location>
</feature>
<keyword evidence="13" id="KW-0808">Transferase</keyword>
<feature type="active site" description="Nucleophile" evidence="10 11">
    <location>
        <position position="83"/>
    </location>
</feature>
<comment type="pathway">
    <text evidence="1 10">Amino-acid biosynthesis; L-histidine biosynthesis; L-histidine from 5-phospho-alpha-D-ribose 1-diphosphate: step 5/9.</text>
</comment>
<evidence type="ECO:0000256" key="10">
    <source>
        <dbReference type="HAMAP-Rule" id="MF_00278"/>
    </source>
</evidence>
<keyword evidence="4 10" id="KW-0378">Hydrolase</keyword>
<dbReference type="Pfam" id="PF00117">
    <property type="entry name" value="GATase"/>
    <property type="match status" value="1"/>
</dbReference>
<keyword evidence="3 10" id="KW-0028">Amino-acid biosynthesis</keyword>
<dbReference type="EC" id="3.5.1.2" evidence="10"/>
<keyword evidence="14" id="KW-1185">Reference proteome</keyword>
<dbReference type="UniPathway" id="UPA00031">
    <property type="reaction ID" value="UER00010"/>
</dbReference>
<dbReference type="RefSeq" id="WP_109324546.1">
    <property type="nucleotide sequence ID" value="NZ_CP029346.1"/>
</dbReference>
<evidence type="ECO:0000313" key="14">
    <source>
        <dbReference type="Proteomes" id="UP000245468"/>
    </source>
</evidence>
<dbReference type="PIRSF" id="PIRSF000495">
    <property type="entry name" value="Amidotransf_hisH"/>
    <property type="match status" value="1"/>
</dbReference>
<evidence type="ECO:0000256" key="4">
    <source>
        <dbReference type="ARBA" id="ARBA00022801"/>
    </source>
</evidence>
<reference evidence="14" key="1">
    <citation type="submission" date="2018-05" db="EMBL/GenBank/DDBJ databases">
        <title>Pseudarcicella sp. HME7025 Genome sequencing and assembly.</title>
        <authorList>
            <person name="Kim H."/>
            <person name="Kang H."/>
            <person name="Joh K."/>
        </authorList>
    </citation>
    <scope>NUCLEOTIDE SEQUENCE [LARGE SCALE GENOMIC DNA]</scope>
    <source>
        <strain evidence="14">HME7025</strain>
    </source>
</reference>
<organism evidence="13 14">
    <name type="scientific">Aquirufa nivalisilvae</name>
    <dbReference type="NCBI Taxonomy" id="2516557"/>
    <lineage>
        <taxon>Bacteria</taxon>
        <taxon>Pseudomonadati</taxon>
        <taxon>Bacteroidota</taxon>
        <taxon>Cytophagia</taxon>
        <taxon>Cytophagales</taxon>
        <taxon>Flectobacillaceae</taxon>
        <taxon>Aquirufa</taxon>
    </lineage>
</organism>
<dbReference type="CDD" id="cd01748">
    <property type="entry name" value="GATase1_IGP_Synthase"/>
    <property type="match status" value="1"/>
</dbReference>
<dbReference type="AlphaFoldDB" id="A0A2S2E003"/>
<feature type="active site" evidence="10 11">
    <location>
        <position position="188"/>
    </location>
</feature>
<dbReference type="GO" id="GO:0016829">
    <property type="term" value="F:lyase activity"/>
    <property type="evidence" value="ECO:0007669"/>
    <property type="project" value="UniProtKB-KW"/>
</dbReference>
<dbReference type="Gene3D" id="3.40.50.880">
    <property type="match status" value="1"/>
</dbReference>
<evidence type="ECO:0000256" key="8">
    <source>
        <dbReference type="ARBA" id="ARBA00047838"/>
    </source>
</evidence>
<dbReference type="GO" id="GO:0000105">
    <property type="term" value="P:L-histidine biosynthetic process"/>
    <property type="evidence" value="ECO:0007669"/>
    <property type="project" value="UniProtKB-UniRule"/>
</dbReference>
<dbReference type="KEGG" id="psez:HME7025_02497"/>
<dbReference type="EMBL" id="CP029346">
    <property type="protein sequence ID" value="AWL10337.1"/>
    <property type="molecule type" value="Genomic_DNA"/>
</dbReference>
<dbReference type="PANTHER" id="PTHR42701">
    <property type="entry name" value="IMIDAZOLE GLYCEROL PHOSPHATE SYNTHASE SUBUNIT HISH"/>
    <property type="match status" value="1"/>
</dbReference>
<dbReference type="Proteomes" id="UP000245468">
    <property type="component" value="Chromosome"/>
</dbReference>
<sequence>MSTKVCILDYGSGNTKSVFNLIESLLPEVSISNSISAIEEATHIVLPGVGAFGTSMEKIHQTIPMDFLMDSLFVKKKPFLGICVGMQVMATVGFEFEENKGLEWIDGEIVKLNSNGFPLPHVGWNSISIKKESKLFQSIEDKSDFYFVHSYAFKPINKDLIISTTTYGEEFCSAIELNNLFGVQFHPEKSHYAGKKLIENFIHLK</sequence>
<dbReference type="PANTHER" id="PTHR42701:SF1">
    <property type="entry name" value="IMIDAZOLE GLYCEROL PHOSPHATE SYNTHASE SUBUNIT HISH"/>
    <property type="match status" value="1"/>
</dbReference>
<feature type="domain" description="Glutamine amidotransferase" evidence="12">
    <location>
        <begin position="7"/>
        <end position="202"/>
    </location>
</feature>